<sequence length="100" mass="11398">MRIFVLPVFENARKAPIQNRHFDSVGIRSHSEISGPAPKFLSRSMVAGCRCDRIRTPLRSNGHNVPLGDKTSFRRQKTFVSHYENVILSDDLPDSMVFLQ</sequence>
<evidence type="ECO:0000313" key="1">
    <source>
        <dbReference type="EMBL" id="MQM14305.1"/>
    </source>
</evidence>
<comment type="caution">
    <text evidence="1">The sequence shown here is derived from an EMBL/GenBank/DDBJ whole genome shotgun (WGS) entry which is preliminary data.</text>
</comment>
<reference evidence="1" key="1">
    <citation type="submission" date="2017-07" db="EMBL/GenBank/DDBJ databases">
        <title>Taro Niue Genome Assembly and Annotation.</title>
        <authorList>
            <person name="Atibalentja N."/>
            <person name="Keating K."/>
            <person name="Fields C.J."/>
        </authorList>
    </citation>
    <scope>NUCLEOTIDE SEQUENCE</scope>
    <source>
        <strain evidence="1">Niue_2</strain>
        <tissue evidence="1">Leaf</tissue>
    </source>
</reference>
<name>A0A843X6H0_COLES</name>
<accession>A0A843X6H0</accession>
<dbReference type="AlphaFoldDB" id="A0A843X6H0"/>
<protein>
    <submittedName>
        <fullName evidence="1">Uncharacterized protein</fullName>
    </submittedName>
</protein>
<dbReference type="EMBL" id="NMUH01006041">
    <property type="protein sequence ID" value="MQM14305.1"/>
    <property type="molecule type" value="Genomic_DNA"/>
</dbReference>
<organism evidence="1 2">
    <name type="scientific">Colocasia esculenta</name>
    <name type="common">Wild taro</name>
    <name type="synonym">Arum esculentum</name>
    <dbReference type="NCBI Taxonomy" id="4460"/>
    <lineage>
        <taxon>Eukaryota</taxon>
        <taxon>Viridiplantae</taxon>
        <taxon>Streptophyta</taxon>
        <taxon>Embryophyta</taxon>
        <taxon>Tracheophyta</taxon>
        <taxon>Spermatophyta</taxon>
        <taxon>Magnoliopsida</taxon>
        <taxon>Liliopsida</taxon>
        <taxon>Araceae</taxon>
        <taxon>Aroideae</taxon>
        <taxon>Colocasieae</taxon>
        <taxon>Colocasia</taxon>
    </lineage>
</organism>
<dbReference type="Proteomes" id="UP000652761">
    <property type="component" value="Unassembled WGS sequence"/>
</dbReference>
<keyword evidence="2" id="KW-1185">Reference proteome</keyword>
<proteinExistence type="predicted"/>
<evidence type="ECO:0000313" key="2">
    <source>
        <dbReference type="Proteomes" id="UP000652761"/>
    </source>
</evidence>
<gene>
    <name evidence="1" type="ORF">Taro_047236</name>
</gene>